<dbReference type="AlphaFoldDB" id="A0A7H9BKF4"/>
<evidence type="ECO:0000256" key="8">
    <source>
        <dbReference type="ARBA" id="ARBA00029745"/>
    </source>
</evidence>
<evidence type="ECO:0000256" key="7">
    <source>
        <dbReference type="ARBA" id="ARBA00026066"/>
    </source>
</evidence>
<keyword evidence="6" id="KW-0501">Molybdenum cofactor biosynthesis</keyword>
<comment type="similarity">
    <text evidence="2">Belongs to the MoaE family.</text>
</comment>
<dbReference type="FunFam" id="3.90.1170.40:FF:000001">
    <property type="entry name" value="Molybdopterin synthase catalytic subunit MoaE"/>
    <property type="match status" value="1"/>
</dbReference>
<dbReference type="GO" id="GO:0006777">
    <property type="term" value="P:Mo-molybdopterin cofactor biosynthetic process"/>
    <property type="evidence" value="ECO:0007669"/>
    <property type="project" value="UniProtKB-KW"/>
</dbReference>
<dbReference type="EC" id="2.8.1.12" evidence="3"/>
<evidence type="ECO:0000256" key="4">
    <source>
        <dbReference type="ARBA" id="ARBA00013858"/>
    </source>
</evidence>
<evidence type="ECO:0000256" key="5">
    <source>
        <dbReference type="ARBA" id="ARBA00022679"/>
    </source>
</evidence>
<keyword evidence="14" id="KW-1185">Reference proteome</keyword>
<accession>A0A7H9BKF4</accession>
<dbReference type="InterPro" id="IPR036563">
    <property type="entry name" value="MoaE_sf"/>
</dbReference>
<protein>
    <recommendedName>
        <fullName evidence="4">Molybdopterin synthase catalytic subunit</fullName>
        <ecNumber evidence="3">2.8.1.12</ecNumber>
    </recommendedName>
    <alternativeName>
        <fullName evidence="10">MPT synthase subunit 2</fullName>
    </alternativeName>
    <alternativeName>
        <fullName evidence="8">Molybdenum cofactor biosynthesis protein E</fullName>
    </alternativeName>
    <alternativeName>
        <fullName evidence="9">Molybdopterin-converting factor large subunit</fullName>
    </alternativeName>
    <alternativeName>
        <fullName evidence="11">Molybdopterin-converting factor subunit 2</fullName>
    </alternativeName>
</protein>
<dbReference type="Pfam" id="PF02391">
    <property type="entry name" value="MoaE"/>
    <property type="match status" value="1"/>
</dbReference>
<dbReference type="KEGG" id="chiz:HQ393_11750"/>
<evidence type="ECO:0000256" key="11">
    <source>
        <dbReference type="ARBA" id="ARBA00032474"/>
    </source>
</evidence>
<evidence type="ECO:0000256" key="10">
    <source>
        <dbReference type="ARBA" id="ARBA00030781"/>
    </source>
</evidence>
<reference evidence="13 14" key="1">
    <citation type="submission" date="2020-07" db="EMBL/GenBank/DDBJ databases">
        <title>Complete genome sequence of Chitinibacter sp. 2T18.</title>
        <authorList>
            <person name="Bae J.-W."/>
            <person name="Choi J.-W."/>
        </authorList>
    </citation>
    <scope>NUCLEOTIDE SEQUENCE [LARGE SCALE GENOMIC DNA]</scope>
    <source>
        <strain evidence="13 14">2T18</strain>
    </source>
</reference>
<dbReference type="Gene3D" id="3.90.1170.40">
    <property type="entry name" value="Molybdopterin biosynthesis MoaE subunit"/>
    <property type="match status" value="1"/>
</dbReference>
<evidence type="ECO:0000256" key="6">
    <source>
        <dbReference type="ARBA" id="ARBA00023150"/>
    </source>
</evidence>
<dbReference type="NCBIfam" id="NF007959">
    <property type="entry name" value="PRK10678.1"/>
    <property type="match status" value="1"/>
</dbReference>
<dbReference type="SUPFAM" id="SSF54690">
    <property type="entry name" value="Molybdopterin synthase subunit MoaE"/>
    <property type="match status" value="1"/>
</dbReference>
<evidence type="ECO:0000313" key="13">
    <source>
        <dbReference type="EMBL" id="QLG88852.1"/>
    </source>
</evidence>
<sequence length="155" mass="17551">MGQTHRDKIIVQEADFDVAAEYQRLAGDATIGAVVMFVGRVRDINPQPDLVSLHLEHYPAMTERALHKIVAQAHERWPLDAVTIIHRVGSMGPAEQIVLVLTASAHRVAAYDANIYIMDYLKNDAPFWKKEVTLHQATWVEAKDSDQAAQLRWER</sequence>
<evidence type="ECO:0000313" key="14">
    <source>
        <dbReference type="Proteomes" id="UP000509597"/>
    </source>
</evidence>
<evidence type="ECO:0000256" key="12">
    <source>
        <dbReference type="ARBA" id="ARBA00049878"/>
    </source>
</evidence>
<dbReference type="InterPro" id="IPR003448">
    <property type="entry name" value="Mopterin_biosynth_MoaE"/>
</dbReference>
<dbReference type="CDD" id="cd00756">
    <property type="entry name" value="MoaE"/>
    <property type="match status" value="1"/>
</dbReference>
<evidence type="ECO:0000256" key="2">
    <source>
        <dbReference type="ARBA" id="ARBA00005426"/>
    </source>
</evidence>
<proteinExistence type="inferred from homology"/>
<organism evidence="13 14">
    <name type="scientific">Chitinibacter bivalviorum</name>
    <dbReference type="NCBI Taxonomy" id="2739434"/>
    <lineage>
        <taxon>Bacteria</taxon>
        <taxon>Pseudomonadati</taxon>
        <taxon>Pseudomonadota</taxon>
        <taxon>Betaproteobacteria</taxon>
        <taxon>Neisseriales</taxon>
        <taxon>Chitinibacteraceae</taxon>
        <taxon>Chitinibacter</taxon>
    </lineage>
</organism>
<dbReference type="Proteomes" id="UP000509597">
    <property type="component" value="Chromosome"/>
</dbReference>
<comment type="subunit">
    <text evidence="7">Heterotetramer of 2 MoaD subunits and 2 MoaE subunits. Also stable as homodimer. The enzyme changes between these two forms during catalysis.</text>
</comment>
<keyword evidence="5 13" id="KW-0808">Transferase</keyword>
<evidence type="ECO:0000256" key="1">
    <source>
        <dbReference type="ARBA" id="ARBA00005046"/>
    </source>
</evidence>
<comment type="catalytic activity">
    <reaction evidence="12">
        <text>2 [molybdopterin-synthase sulfur-carrier protein]-C-terminal-Gly-aminoethanethioate + cyclic pyranopterin phosphate + H2O = molybdopterin + 2 [molybdopterin-synthase sulfur-carrier protein]-C-terminal Gly-Gly + 2 H(+)</text>
        <dbReference type="Rhea" id="RHEA:26333"/>
        <dbReference type="Rhea" id="RHEA-COMP:12202"/>
        <dbReference type="Rhea" id="RHEA-COMP:19907"/>
        <dbReference type="ChEBI" id="CHEBI:15377"/>
        <dbReference type="ChEBI" id="CHEBI:15378"/>
        <dbReference type="ChEBI" id="CHEBI:58698"/>
        <dbReference type="ChEBI" id="CHEBI:59648"/>
        <dbReference type="ChEBI" id="CHEBI:90778"/>
        <dbReference type="ChEBI" id="CHEBI:232372"/>
        <dbReference type="EC" id="2.8.1.12"/>
    </reaction>
</comment>
<gene>
    <name evidence="13" type="primary">moaE</name>
    <name evidence="13" type="ORF">HQ393_11750</name>
</gene>
<evidence type="ECO:0000256" key="9">
    <source>
        <dbReference type="ARBA" id="ARBA00030407"/>
    </source>
</evidence>
<dbReference type="PANTHER" id="PTHR23404">
    <property type="entry name" value="MOLYBDOPTERIN SYNTHASE RELATED"/>
    <property type="match status" value="1"/>
</dbReference>
<dbReference type="GO" id="GO:0030366">
    <property type="term" value="F:molybdopterin synthase activity"/>
    <property type="evidence" value="ECO:0007669"/>
    <property type="project" value="UniProtKB-EC"/>
</dbReference>
<comment type="pathway">
    <text evidence="1">Cofactor biosynthesis; molybdopterin biosynthesis.</text>
</comment>
<dbReference type="UniPathway" id="UPA00344"/>
<name>A0A7H9BKF4_9NEIS</name>
<dbReference type="EMBL" id="CP058627">
    <property type="protein sequence ID" value="QLG88852.1"/>
    <property type="molecule type" value="Genomic_DNA"/>
</dbReference>
<evidence type="ECO:0000256" key="3">
    <source>
        <dbReference type="ARBA" id="ARBA00011950"/>
    </source>
</evidence>
<dbReference type="RefSeq" id="WP_179355355.1">
    <property type="nucleotide sequence ID" value="NZ_CP058627.1"/>
</dbReference>